<feature type="domain" description="ABC3 transporter permease C-terminal" evidence="8">
    <location>
        <begin position="300"/>
        <end position="414"/>
    </location>
</feature>
<dbReference type="Pfam" id="PF12704">
    <property type="entry name" value="MacB_PCD"/>
    <property type="match status" value="1"/>
</dbReference>
<feature type="transmembrane region" description="Helical" evidence="7">
    <location>
        <begin position="388"/>
        <end position="411"/>
    </location>
</feature>
<protein>
    <submittedName>
        <fullName evidence="10">FtsX-like permease family</fullName>
    </submittedName>
</protein>
<evidence type="ECO:0000256" key="3">
    <source>
        <dbReference type="ARBA" id="ARBA00022692"/>
    </source>
</evidence>
<feature type="domain" description="ABC3 transporter permease C-terminal" evidence="8">
    <location>
        <begin position="691"/>
        <end position="802"/>
    </location>
</feature>
<keyword evidence="11" id="KW-1185">Reference proteome</keyword>
<organism evidence="10 11">
    <name type="scientific">Solimicrobium silvestre</name>
    <dbReference type="NCBI Taxonomy" id="2099400"/>
    <lineage>
        <taxon>Bacteria</taxon>
        <taxon>Pseudomonadati</taxon>
        <taxon>Pseudomonadota</taxon>
        <taxon>Betaproteobacteria</taxon>
        <taxon>Burkholderiales</taxon>
        <taxon>Oxalobacteraceae</taxon>
        <taxon>Solimicrobium</taxon>
    </lineage>
</organism>
<feature type="transmembrane region" description="Helical" evidence="7">
    <location>
        <begin position="730"/>
        <end position="757"/>
    </location>
</feature>
<feature type="transmembrane region" description="Helical" evidence="7">
    <location>
        <begin position="686"/>
        <end position="710"/>
    </location>
</feature>
<feature type="transmembrane region" description="Helical" evidence="7">
    <location>
        <begin position="432"/>
        <end position="455"/>
    </location>
</feature>
<evidence type="ECO:0000256" key="4">
    <source>
        <dbReference type="ARBA" id="ARBA00022989"/>
    </source>
</evidence>
<dbReference type="EMBL" id="PUGF01000001">
    <property type="protein sequence ID" value="PRC94953.1"/>
    <property type="molecule type" value="Genomic_DNA"/>
</dbReference>
<keyword evidence="3 7" id="KW-0812">Transmembrane</keyword>
<dbReference type="Proteomes" id="UP000237839">
    <property type="component" value="Unassembled WGS sequence"/>
</dbReference>
<feature type="transmembrane region" description="Helical" evidence="7">
    <location>
        <begin position="21"/>
        <end position="41"/>
    </location>
</feature>
<evidence type="ECO:0000313" key="10">
    <source>
        <dbReference type="EMBL" id="PRC94953.1"/>
    </source>
</evidence>
<comment type="caution">
    <text evidence="10">The sequence shown here is derived from an EMBL/GenBank/DDBJ whole genome shotgun (WGS) entry which is preliminary data.</text>
</comment>
<sequence>MNLRDFRIGWRLLIQEPAYSAVVLLGLSIGFATCFLLFSFVRYSWQYNSKIPDVGNVYVVKERYNIDPVAPWSDLAPFLLREAAMKMPGIVDASGFQIGRDLTIRTGDQLHKLYGIPVLPGFAQLLGLQVIEGDIKSALEQPDSFVITQAAAEQTFGTSHALGRTIQTSGKVLRVSAIVRDQPANTTIPFDALIGTSSVLFSDELRNNMLRGGSMGKLLIRVQPGASLSAITENLQKIVDDAPQVWHGSPEMKARLGKRKVMDIKLSPLRDAYFDREVANNPITVPGDRGDPAIVTGLAAIAVLILALAAINYVNLATVRVLQRQREIGMRKAIGATAQQIILQFLCESLVVALLATGLGLLLAWLLLPVFSDLMHRKLEDVFSAANVVAALMIGALVGTLTAVYPTWIAIRVHPLQVLVGRSDTESMRGRQLRRILTVLQITVALSLASVTLAIEWQTNFAIHASPGFVPDQLLIVDLPERMKDSEKPHAFTAALSQQKGIAGIAISTDAVGRSNERWGMDVRREGKASVFLEMKSVSANYFEQYGIKPVAGRLFDARIDKEDDPEPIILNTVATHALGFTSPEAALGQILFYTDFHEKKLTKRIVGIAPELRYLSLHEPPRATAWELYLNGSTLSVRFTGSLNEAEQTVQTLWPTYFPDAIMEMQPAKAILAANYADETRIAKLLAISTGIAMAIAAFGIYALSAYTVQRRTKEIVLRKLYGARQRDIAQLVVKEIGLLTFLAALIGLPFAAVAIERYLAGYVEHAAIGYWTLLFALITAVAIALIATARHAWVAIRMTPALILRT</sequence>
<evidence type="ECO:0000259" key="8">
    <source>
        <dbReference type="Pfam" id="PF02687"/>
    </source>
</evidence>
<accession>A0A2S9H4T8</accession>
<feature type="transmembrane region" description="Helical" evidence="7">
    <location>
        <begin position="343"/>
        <end position="368"/>
    </location>
</feature>
<dbReference type="RefSeq" id="WP_105529864.1">
    <property type="nucleotide sequence ID" value="NZ_PUGF01000001.1"/>
</dbReference>
<dbReference type="PANTHER" id="PTHR30572">
    <property type="entry name" value="MEMBRANE COMPONENT OF TRANSPORTER-RELATED"/>
    <property type="match status" value="1"/>
</dbReference>
<dbReference type="Pfam" id="PF02687">
    <property type="entry name" value="FtsX"/>
    <property type="match status" value="2"/>
</dbReference>
<keyword evidence="2" id="KW-1003">Cell membrane</keyword>
<comment type="similarity">
    <text evidence="6">Belongs to the ABC-4 integral membrane protein family.</text>
</comment>
<feature type="domain" description="MacB-like periplasmic core" evidence="9">
    <location>
        <begin position="20"/>
        <end position="237"/>
    </location>
</feature>
<feature type="transmembrane region" description="Helical" evidence="7">
    <location>
        <begin position="769"/>
        <end position="791"/>
    </location>
</feature>
<feature type="transmembrane region" description="Helical" evidence="7">
    <location>
        <begin position="298"/>
        <end position="322"/>
    </location>
</feature>
<dbReference type="OrthoDB" id="9770036at2"/>
<evidence type="ECO:0000256" key="2">
    <source>
        <dbReference type="ARBA" id="ARBA00022475"/>
    </source>
</evidence>
<comment type="subcellular location">
    <subcellularLocation>
        <location evidence="1">Cell membrane</location>
        <topology evidence="1">Multi-pass membrane protein</topology>
    </subcellularLocation>
</comment>
<evidence type="ECO:0000256" key="5">
    <source>
        <dbReference type="ARBA" id="ARBA00023136"/>
    </source>
</evidence>
<evidence type="ECO:0000256" key="7">
    <source>
        <dbReference type="SAM" id="Phobius"/>
    </source>
</evidence>
<evidence type="ECO:0000313" key="11">
    <source>
        <dbReference type="Proteomes" id="UP000237839"/>
    </source>
</evidence>
<keyword evidence="4 7" id="KW-1133">Transmembrane helix</keyword>
<evidence type="ECO:0000256" key="1">
    <source>
        <dbReference type="ARBA" id="ARBA00004651"/>
    </source>
</evidence>
<evidence type="ECO:0000256" key="6">
    <source>
        <dbReference type="ARBA" id="ARBA00038076"/>
    </source>
</evidence>
<dbReference type="AlphaFoldDB" id="A0A2S9H4T8"/>
<dbReference type="GO" id="GO:0022857">
    <property type="term" value="F:transmembrane transporter activity"/>
    <property type="evidence" value="ECO:0007669"/>
    <property type="project" value="TreeGrafter"/>
</dbReference>
<dbReference type="GO" id="GO:0005886">
    <property type="term" value="C:plasma membrane"/>
    <property type="evidence" value="ECO:0007669"/>
    <property type="project" value="UniProtKB-SubCell"/>
</dbReference>
<name>A0A2S9H4T8_9BURK</name>
<proteinExistence type="inferred from homology"/>
<keyword evidence="5 7" id="KW-0472">Membrane</keyword>
<reference evidence="10 11" key="1">
    <citation type="submission" date="2018-02" db="EMBL/GenBank/DDBJ databases">
        <title>Solimicrobium silvestre gen. nov., sp. nov., isolated from alpine forest soil.</title>
        <authorList>
            <person name="Margesin R."/>
            <person name="Albuquerque L."/>
            <person name="Zhang D.-C."/>
            <person name="Froufe H.J.C."/>
            <person name="Severino R."/>
            <person name="Roxo I."/>
            <person name="Egas C."/>
            <person name="Da Costa M.S."/>
        </authorList>
    </citation>
    <scope>NUCLEOTIDE SEQUENCE [LARGE SCALE GENOMIC DNA]</scope>
    <source>
        <strain evidence="10 11">S20-91</strain>
    </source>
</reference>
<evidence type="ECO:0000259" key="9">
    <source>
        <dbReference type="Pfam" id="PF12704"/>
    </source>
</evidence>
<dbReference type="PANTHER" id="PTHR30572:SF4">
    <property type="entry name" value="ABC TRANSPORTER PERMEASE YTRF"/>
    <property type="match status" value="1"/>
</dbReference>
<gene>
    <name evidence="10" type="ORF">S2091_0148</name>
</gene>
<dbReference type="InterPro" id="IPR025857">
    <property type="entry name" value="MacB_PCD"/>
</dbReference>
<dbReference type="InterPro" id="IPR050250">
    <property type="entry name" value="Macrolide_Exporter_MacB"/>
</dbReference>
<dbReference type="InterPro" id="IPR003838">
    <property type="entry name" value="ABC3_permease_C"/>
</dbReference>